<dbReference type="InterPro" id="IPR023997">
    <property type="entry name" value="TonB-dep_OMP_SusC/RagA_CS"/>
</dbReference>
<dbReference type="SUPFAM" id="SSF56935">
    <property type="entry name" value="Porins"/>
    <property type="match status" value="1"/>
</dbReference>
<accession>A0ABW5NBY6</accession>
<evidence type="ECO:0000256" key="2">
    <source>
        <dbReference type="ARBA" id="ARBA00022448"/>
    </source>
</evidence>
<dbReference type="InterPro" id="IPR039426">
    <property type="entry name" value="TonB-dep_rcpt-like"/>
</dbReference>
<feature type="domain" description="TonB-dependent receptor plug" evidence="8">
    <location>
        <begin position="120"/>
        <end position="239"/>
    </location>
</feature>
<keyword evidence="4 7" id="KW-0812">Transmembrane</keyword>
<keyword evidence="6 7" id="KW-0998">Cell outer membrane</keyword>
<comment type="subcellular location">
    <subcellularLocation>
        <location evidence="1 7">Cell outer membrane</location>
        <topology evidence="1 7">Multi-pass membrane protein</topology>
    </subcellularLocation>
</comment>
<dbReference type="InterPro" id="IPR023996">
    <property type="entry name" value="TonB-dep_OMP_SusC/RagA"/>
</dbReference>
<dbReference type="PROSITE" id="PS52016">
    <property type="entry name" value="TONB_DEPENDENT_REC_3"/>
    <property type="match status" value="1"/>
</dbReference>
<proteinExistence type="inferred from homology"/>
<comment type="caution">
    <text evidence="9">The sequence shown here is derived from an EMBL/GenBank/DDBJ whole genome shotgun (WGS) entry which is preliminary data.</text>
</comment>
<reference evidence="10" key="1">
    <citation type="journal article" date="2019" name="Int. J. Syst. Evol. Microbiol.">
        <title>The Global Catalogue of Microorganisms (GCM) 10K type strain sequencing project: providing services to taxonomists for standard genome sequencing and annotation.</title>
        <authorList>
            <consortium name="The Broad Institute Genomics Platform"/>
            <consortium name="The Broad Institute Genome Sequencing Center for Infectious Disease"/>
            <person name="Wu L."/>
            <person name="Ma J."/>
        </authorList>
    </citation>
    <scope>NUCLEOTIDE SEQUENCE [LARGE SCALE GENOMIC DNA]</scope>
    <source>
        <strain evidence="10">KCTC 42423</strain>
    </source>
</reference>
<evidence type="ECO:0000256" key="5">
    <source>
        <dbReference type="ARBA" id="ARBA00023136"/>
    </source>
</evidence>
<dbReference type="Proteomes" id="UP001597459">
    <property type="component" value="Unassembled WGS sequence"/>
</dbReference>
<dbReference type="InterPro" id="IPR037066">
    <property type="entry name" value="Plug_dom_sf"/>
</dbReference>
<sequence length="1034" mass="112111">MFKNLSIFLLCILGLYSSIGYSQTNIIEGKVKDVTGVPLPGVNIVLKGTTTGALSDFDGKYSIGAPGDGTLVFSMMGFATKEIDVNGRSTVNVVLQEDVESLEEVVVTALGIKKSTKALGYSLTEVGGEEVSAIKQTNAINSLQGKVAGVNITQNATGAAGSSRVVIRGSSSLTQENQPLYVVDGIPISNDNNGSAGEWGGTDGGDGISSINPDDIASISVLKGGAASALYGSRAANGVIILTTKKGKEQKGLGVTLSSAVTFDRVDTSLQDLQTTYGQGRRGEKPGNQEEALEIGFSSWGSRLDGTAVPQWDGVARPYSYIGNNLDHFYRTGTTFINTVALANASETLNYRFSASDLSNEDVMPNAGLNRKTFSLNVGSVMAKKLTTNVNVKYIRESVTNRPRLSDAPGNANYTLMNLSPNVDVRLMNPGVNSDLTERQITQNVYTQNPYFSAYHFRNEDVKNRIIASSSIRYDITDWLYTLARVGVDHYTIKKTEVEPWGTAYKPLGGMTEREIRYSQIDSDLMLGVDKTFGEKINLVSFAGINSNQIEREDLSLSGNDFIVPGLEDIGNTNNQSRNRTYNKRKIGSVYGSVELSYDNLAFLTFTGRNDWFSTLSFPGKTTPNNDFYSSVSGSVILSDLFPLPETVNFLKLRGGYSQVAGGASDAYQLALTYEIFGQGHLGQPLGKITNGTVPNFGLVPFSKTETEVGLDARLFNNRLSFDVAYYKNNTTNDIVFVSTSVFSGYDRAIANIGEIENKGIEFLVSGTPVKTNNFLWKTAVNGAHNKGIVLATNEVDGEISLGQPRSQNVEIKQVVGQPQGVIVGVSYERDEQGAIIYDIDSDGVPLAREGERKILGEGVPPLTLGWSNTINYKDFSLSFLIDGKFGGQIFSGTNTVTYTNGLHKTTLEGRENGLSVSGIDGATGAPFTRTVSPEFLGRYYSRVGRIAEQFVEDADFIKFRQVSLSYSLPNRYLEKTFINKVNVSFIASNLFYLMRSVDNIDPEAAYNVGNAQGLEYFGVPSTRSYGMSLQVTF</sequence>
<dbReference type="EMBL" id="JBHULX010000039">
    <property type="protein sequence ID" value="MFD2592843.1"/>
    <property type="molecule type" value="Genomic_DNA"/>
</dbReference>
<dbReference type="InterPro" id="IPR008969">
    <property type="entry name" value="CarboxyPept-like_regulatory"/>
</dbReference>
<evidence type="ECO:0000256" key="1">
    <source>
        <dbReference type="ARBA" id="ARBA00004571"/>
    </source>
</evidence>
<dbReference type="Gene3D" id="2.170.130.10">
    <property type="entry name" value="TonB-dependent receptor, plug domain"/>
    <property type="match status" value="1"/>
</dbReference>
<evidence type="ECO:0000259" key="8">
    <source>
        <dbReference type="Pfam" id="PF07715"/>
    </source>
</evidence>
<name>A0ABW5NBY6_9FLAO</name>
<dbReference type="RefSeq" id="WP_378254984.1">
    <property type="nucleotide sequence ID" value="NZ_JBHSJV010000001.1"/>
</dbReference>
<dbReference type="InterPro" id="IPR036942">
    <property type="entry name" value="Beta-barrel_TonB_sf"/>
</dbReference>
<dbReference type="NCBIfam" id="TIGR04056">
    <property type="entry name" value="OMP_RagA_SusC"/>
    <property type="match status" value="1"/>
</dbReference>
<evidence type="ECO:0000256" key="3">
    <source>
        <dbReference type="ARBA" id="ARBA00022452"/>
    </source>
</evidence>
<dbReference type="Gene3D" id="2.40.170.20">
    <property type="entry name" value="TonB-dependent receptor, beta-barrel domain"/>
    <property type="match status" value="1"/>
</dbReference>
<dbReference type="SUPFAM" id="SSF49464">
    <property type="entry name" value="Carboxypeptidase regulatory domain-like"/>
    <property type="match status" value="1"/>
</dbReference>
<evidence type="ECO:0000256" key="4">
    <source>
        <dbReference type="ARBA" id="ARBA00022692"/>
    </source>
</evidence>
<comment type="similarity">
    <text evidence="7">Belongs to the TonB-dependent receptor family.</text>
</comment>
<protein>
    <submittedName>
        <fullName evidence="9">SusC/RagA family TonB-linked outer membrane protein</fullName>
    </submittedName>
</protein>
<dbReference type="NCBIfam" id="TIGR04057">
    <property type="entry name" value="SusC_RagA_signa"/>
    <property type="match status" value="1"/>
</dbReference>
<dbReference type="InterPro" id="IPR012910">
    <property type="entry name" value="Plug_dom"/>
</dbReference>
<evidence type="ECO:0000256" key="7">
    <source>
        <dbReference type="PROSITE-ProRule" id="PRU01360"/>
    </source>
</evidence>
<evidence type="ECO:0000256" key="6">
    <source>
        <dbReference type="ARBA" id="ARBA00023237"/>
    </source>
</evidence>
<organism evidence="9 10">
    <name type="scientific">Aquimarina hainanensis</name>
    <dbReference type="NCBI Taxonomy" id="1578017"/>
    <lineage>
        <taxon>Bacteria</taxon>
        <taxon>Pseudomonadati</taxon>
        <taxon>Bacteroidota</taxon>
        <taxon>Flavobacteriia</taxon>
        <taxon>Flavobacteriales</taxon>
        <taxon>Flavobacteriaceae</taxon>
        <taxon>Aquimarina</taxon>
    </lineage>
</organism>
<dbReference type="Pfam" id="PF07715">
    <property type="entry name" value="Plug"/>
    <property type="match status" value="1"/>
</dbReference>
<keyword evidence="2 7" id="KW-0813">Transport</keyword>
<evidence type="ECO:0000313" key="10">
    <source>
        <dbReference type="Proteomes" id="UP001597459"/>
    </source>
</evidence>
<dbReference type="Gene3D" id="2.60.40.1120">
    <property type="entry name" value="Carboxypeptidase-like, regulatory domain"/>
    <property type="match status" value="1"/>
</dbReference>
<keyword evidence="5 7" id="KW-0472">Membrane</keyword>
<evidence type="ECO:0000313" key="9">
    <source>
        <dbReference type="EMBL" id="MFD2592843.1"/>
    </source>
</evidence>
<keyword evidence="3 7" id="KW-1134">Transmembrane beta strand</keyword>
<keyword evidence="10" id="KW-1185">Reference proteome</keyword>
<gene>
    <name evidence="9" type="ORF">ACFSTE_18540</name>
</gene>
<dbReference type="Pfam" id="PF13715">
    <property type="entry name" value="CarbopepD_reg_2"/>
    <property type="match status" value="1"/>
</dbReference>